<dbReference type="PANTHER" id="PTHR13710">
    <property type="entry name" value="DNA HELICASE RECQ FAMILY MEMBER"/>
    <property type="match status" value="1"/>
</dbReference>
<dbReference type="GO" id="GO:0016787">
    <property type="term" value="F:hydrolase activity"/>
    <property type="evidence" value="ECO:0007669"/>
    <property type="project" value="UniProtKB-KW"/>
</dbReference>
<gene>
    <name evidence="15" type="ORF">DX908_04300</name>
</gene>
<dbReference type="SUPFAM" id="SSF52540">
    <property type="entry name" value="P-loop containing nucleoside triphosphate hydrolases"/>
    <property type="match status" value="1"/>
</dbReference>
<dbReference type="AlphaFoldDB" id="A0A371RGK4"/>
<evidence type="ECO:0000256" key="9">
    <source>
        <dbReference type="ARBA" id="ARBA00034617"/>
    </source>
</evidence>
<dbReference type="SMART" id="SM00490">
    <property type="entry name" value="HELICc"/>
    <property type="match status" value="1"/>
</dbReference>
<evidence type="ECO:0000256" key="8">
    <source>
        <dbReference type="ARBA" id="ARBA00023235"/>
    </source>
</evidence>
<evidence type="ECO:0000256" key="5">
    <source>
        <dbReference type="ARBA" id="ARBA00022806"/>
    </source>
</evidence>
<keyword evidence="2" id="KW-0479">Metal-binding</keyword>
<dbReference type="GO" id="GO:0046872">
    <property type="term" value="F:metal ion binding"/>
    <property type="evidence" value="ECO:0007669"/>
    <property type="project" value="UniProtKB-KW"/>
</dbReference>
<evidence type="ECO:0000259" key="14">
    <source>
        <dbReference type="PROSITE" id="PS51194"/>
    </source>
</evidence>
<dbReference type="InterPro" id="IPR001650">
    <property type="entry name" value="Helicase_C-like"/>
</dbReference>
<dbReference type="InterPro" id="IPR027417">
    <property type="entry name" value="P-loop_NTPase"/>
</dbReference>
<dbReference type="Pfam" id="PF00270">
    <property type="entry name" value="DEAD"/>
    <property type="match status" value="1"/>
</dbReference>
<dbReference type="EC" id="5.6.2.4" evidence="10"/>
<keyword evidence="8" id="KW-0413">Isomerase</keyword>
<dbReference type="PROSITE" id="PS51194">
    <property type="entry name" value="HELICASE_CTER"/>
    <property type="match status" value="1"/>
</dbReference>
<dbReference type="FunCoup" id="A0A371RGK4">
    <property type="interactions" value="370"/>
</dbReference>
<dbReference type="GO" id="GO:0043138">
    <property type="term" value="F:3'-5' DNA helicase activity"/>
    <property type="evidence" value="ECO:0007669"/>
    <property type="project" value="UniProtKB-EC"/>
</dbReference>
<dbReference type="InterPro" id="IPR004589">
    <property type="entry name" value="DNA_helicase_ATP-dep_RecQ"/>
</dbReference>
<dbReference type="GO" id="GO:0030894">
    <property type="term" value="C:replisome"/>
    <property type="evidence" value="ECO:0007669"/>
    <property type="project" value="TreeGrafter"/>
</dbReference>
<reference evidence="15 16" key="1">
    <citation type="submission" date="2018-08" db="EMBL/GenBank/DDBJ databases">
        <title>Parvularcula sp. SM1705, isolated from surface water of the South Sea China.</title>
        <authorList>
            <person name="Sun L."/>
        </authorList>
    </citation>
    <scope>NUCLEOTIDE SEQUENCE [LARGE SCALE GENOMIC DNA]</scope>
    <source>
        <strain evidence="15 16">SM1705</strain>
    </source>
</reference>
<evidence type="ECO:0000256" key="1">
    <source>
        <dbReference type="ARBA" id="ARBA00005446"/>
    </source>
</evidence>
<dbReference type="GO" id="GO:0009378">
    <property type="term" value="F:four-way junction helicase activity"/>
    <property type="evidence" value="ECO:0007669"/>
    <property type="project" value="TreeGrafter"/>
</dbReference>
<evidence type="ECO:0000313" key="16">
    <source>
        <dbReference type="Proteomes" id="UP000264589"/>
    </source>
</evidence>
<keyword evidence="3" id="KW-0547">Nucleotide-binding</keyword>
<evidence type="ECO:0000256" key="3">
    <source>
        <dbReference type="ARBA" id="ARBA00022741"/>
    </source>
</evidence>
<keyword evidence="6" id="KW-0067">ATP-binding</keyword>
<dbReference type="GO" id="GO:0003677">
    <property type="term" value="F:DNA binding"/>
    <property type="evidence" value="ECO:0007669"/>
    <property type="project" value="UniProtKB-KW"/>
</dbReference>
<keyword evidence="7" id="KW-0238">DNA-binding</keyword>
<dbReference type="GO" id="GO:0005737">
    <property type="term" value="C:cytoplasm"/>
    <property type="evidence" value="ECO:0007669"/>
    <property type="project" value="TreeGrafter"/>
</dbReference>
<accession>A0A371RGK4</accession>
<dbReference type="SMART" id="SM00487">
    <property type="entry name" value="DEXDc"/>
    <property type="match status" value="1"/>
</dbReference>
<evidence type="ECO:0000256" key="4">
    <source>
        <dbReference type="ARBA" id="ARBA00022801"/>
    </source>
</evidence>
<evidence type="ECO:0000256" key="7">
    <source>
        <dbReference type="ARBA" id="ARBA00023125"/>
    </source>
</evidence>
<dbReference type="GO" id="GO:0006310">
    <property type="term" value="P:DNA recombination"/>
    <property type="evidence" value="ECO:0007669"/>
    <property type="project" value="InterPro"/>
</dbReference>
<dbReference type="Proteomes" id="UP000264589">
    <property type="component" value="Unassembled WGS sequence"/>
</dbReference>
<dbReference type="GO" id="GO:0043590">
    <property type="term" value="C:bacterial nucleoid"/>
    <property type="evidence" value="ECO:0007669"/>
    <property type="project" value="TreeGrafter"/>
</dbReference>
<dbReference type="InterPro" id="IPR032284">
    <property type="entry name" value="RecQ_Zn-bd"/>
</dbReference>
<evidence type="ECO:0000256" key="6">
    <source>
        <dbReference type="ARBA" id="ARBA00022840"/>
    </source>
</evidence>
<dbReference type="InterPro" id="IPR036388">
    <property type="entry name" value="WH-like_DNA-bd_sf"/>
</dbReference>
<dbReference type="Pfam" id="PF16124">
    <property type="entry name" value="RecQ_Zn_bind"/>
    <property type="match status" value="1"/>
</dbReference>
<feature type="domain" description="Helicase ATP-binding" evidence="13">
    <location>
        <begin position="34"/>
        <end position="202"/>
    </location>
</feature>
<dbReference type="GO" id="GO:0006281">
    <property type="term" value="P:DNA repair"/>
    <property type="evidence" value="ECO:0007669"/>
    <property type="project" value="TreeGrafter"/>
</dbReference>
<evidence type="ECO:0000256" key="11">
    <source>
        <dbReference type="ARBA" id="ARBA00044535"/>
    </source>
</evidence>
<dbReference type="OrthoDB" id="9760034at2"/>
<protein>
    <recommendedName>
        <fullName evidence="11">ATP-dependent DNA helicase RecQ</fullName>
        <ecNumber evidence="10">5.6.2.4</ecNumber>
    </recommendedName>
    <alternativeName>
        <fullName evidence="12">DNA 3'-5' helicase RecQ</fullName>
    </alternativeName>
</protein>
<dbReference type="GO" id="GO:0005524">
    <property type="term" value="F:ATP binding"/>
    <property type="evidence" value="ECO:0007669"/>
    <property type="project" value="UniProtKB-KW"/>
</dbReference>
<dbReference type="InParanoid" id="A0A371RGK4"/>
<evidence type="ECO:0000256" key="10">
    <source>
        <dbReference type="ARBA" id="ARBA00034808"/>
    </source>
</evidence>
<dbReference type="Pfam" id="PF00271">
    <property type="entry name" value="Helicase_C"/>
    <property type="match status" value="1"/>
</dbReference>
<dbReference type="CDD" id="cd17920">
    <property type="entry name" value="DEXHc_RecQ"/>
    <property type="match status" value="1"/>
</dbReference>
<comment type="similarity">
    <text evidence="1">Belongs to the helicase family. RecQ subfamily.</text>
</comment>
<evidence type="ECO:0000313" key="15">
    <source>
        <dbReference type="EMBL" id="RFB04569.1"/>
    </source>
</evidence>
<keyword evidence="5 15" id="KW-0347">Helicase</keyword>
<comment type="catalytic activity">
    <reaction evidence="9">
        <text>Couples ATP hydrolysis with the unwinding of duplex DNA by translocating in the 3'-5' direction.</text>
        <dbReference type="EC" id="5.6.2.4"/>
    </reaction>
</comment>
<dbReference type="PROSITE" id="PS51192">
    <property type="entry name" value="HELICASE_ATP_BIND_1"/>
    <property type="match status" value="1"/>
</dbReference>
<dbReference type="NCBIfam" id="TIGR00614">
    <property type="entry name" value="recQ_fam"/>
    <property type="match status" value="1"/>
</dbReference>
<comment type="caution">
    <text evidence="15">The sequence shown here is derived from an EMBL/GenBank/DDBJ whole genome shotgun (WGS) entry which is preliminary data.</text>
</comment>
<organism evidence="15 16">
    <name type="scientific">Parvularcula marina</name>
    <dbReference type="NCBI Taxonomy" id="2292771"/>
    <lineage>
        <taxon>Bacteria</taxon>
        <taxon>Pseudomonadati</taxon>
        <taxon>Pseudomonadota</taxon>
        <taxon>Alphaproteobacteria</taxon>
        <taxon>Parvularculales</taxon>
        <taxon>Parvularculaceae</taxon>
        <taxon>Parvularcula</taxon>
    </lineage>
</organism>
<keyword evidence="4" id="KW-0378">Hydrolase</keyword>
<evidence type="ECO:0000256" key="12">
    <source>
        <dbReference type="ARBA" id="ARBA00044550"/>
    </source>
</evidence>
<dbReference type="FunFam" id="3.40.50.300:FF:001389">
    <property type="entry name" value="ATP-dependent DNA helicase RecQ"/>
    <property type="match status" value="1"/>
</dbReference>
<sequence length="406" mass="45041">MSATASLSETQTGPDQALAALGHAGFREGQEEVINAILAGRNVLALMPTGAGKSLCYQLPALLLPGLTVVISPLIALMENQIAALRAKGIPAGMIHSGREREANVADWKAAAAGELKLLYMSPERLMTGRMLGALRRQDLSLIAIDEAHCVSQWGHQFRPEYRQLGRLKEVWPDVPVAAFTATADPETREDILQALFEGNADLIRQGFDRPNISLNVAERERDDRVLMTLMRRYRRKCGIVYCRTRKSVELVTQRLAGARFNVAAYHAGLPEEERLSILERFISAENMTVVATVAFGMGIDKPDIDFVIHRDLPASLEAYYQEIGRSGRDGREAEAHLIFGIGDLIARRRLIDGSDAPDKVKRVERRRLDALVAFCETDLCRRAELLRYFGEEPRDACGNCDLCVD</sequence>
<dbReference type="EMBL" id="QUQO01000001">
    <property type="protein sequence ID" value="RFB04569.1"/>
    <property type="molecule type" value="Genomic_DNA"/>
</dbReference>
<dbReference type="Gene3D" id="1.10.10.10">
    <property type="entry name" value="Winged helix-like DNA-binding domain superfamily/Winged helix DNA-binding domain"/>
    <property type="match status" value="1"/>
</dbReference>
<evidence type="ECO:0000259" key="13">
    <source>
        <dbReference type="PROSITE" id="PS51192"/>
    </source>
</evidence>
<evidence type="ECO:0000256" key="2">
    <source>
        <dbReference type="ARBA" id="ARBA00022723"/>
    </source>
</evidence>
<dbReference type="PANTHER" id="PTHR13710:SF105">
    <property type="entry name" value="ATP-DEPENDENT DNA HELICASE Q1"/>
    <property type="match status" value="1"/>
</dbReference>
<feature type="domain" description="Helicase C-terminal" evidence="14">
    <location>
        <begin position="230"/>
        <end position="370"/>
    </location>
</feature>
<name>A0A371RGK4_9PROT</name>
<dbReference type="RefSeq" id="WP_116391201.1">
    <property type="nucleotide sequence ID" value="NZ_QUQO01000001.1"/>
</dbReference>
<dbReference type="InterPro" id="IPR011545">
    <property type="entry name" value="DEAD/DEAH_box_helicase_dom"/>
</dbReference>
<proteinExistence type="inferred from homology"/>
<dbReference type="InterPro" id="IPR014001">
    <property type="entry name" value="Helicase_ATP-bd"/>
</dbReference>
<dbReference type="Gene3D" id="3.40.50.300">
    <property type="entry name" value="P-loop containing nucleotide triphosphate hydrolases"/>
    <property type="match status" value="2"/>
</dbReference>
<keyword evidence="16" id="KW-1185">Reference proteome</keyword>